<feature type="transmembrane region" description="Helical" evidence="2">
    <location>
        <begin position="320"/>
        <end position="349"/>
    </location>
</feature>
<feature type="transmembrane region" description="Helical" evidence="2">
    <location>
        <begin position="7"/>
        <end position="33"/>
    </location>
</feature>
<evidence type="ECO:0000313" key="4">
    <source>
        <dbReference type="EMBL" id="GLV58762.1"/>
    </source>
</evidence>
<dbReference type="PANTHER" id="PTHR43646">
    <property type="entry name" value="GLYCOSYLTRANSFERASE"/>
    <property type="match status" value="1"/>
</dbReference>
<name>A0ABQ6FYV3_9CHLR</name>
<keyword evidence="2" id="KW-1133">Transmembrane helix</keyword>
<comment type="caution">
    <text evidence="4">The sequence shown here is derived from an EMBL/GenBank/DDBJ whole genome shotgun (WGS) entry which is preliminary data.</text>
</comment>
<dbReference type="InterPro" id="IPR029044">
    <property type="entry name" value="Nucleotide-diphossugar_trans"/>
</dbReference>
<feature type="transmembrane region" description="Helical" evidence="2">
    <location>
        <begin position="361"/>
        <end position="383"/>
    </location>
</feature>
<reference evidence="4 5" key="1">
    <citation type="submission" date="2023-02" db="EMBL/GenBank/DDBJ databases">
        <title>Dictyobacter halimunensis sp. nov., a new member of the class Ktedonobacteria from forest soil in a geothermal area.</title>
        <authorList>
            <person name="Rachmania M.K."/>
            <person name="Ningsih F."/>
            <person name="Sakai Y."/>
            <person name="Yabe S."/>
            <person name="Yokota A."/>
            <person name="Sjamsuridzal W."/>
        </authorList>
    </citation>
    <scope>NUCLEOTIDE SEQUENCE [LARGE SCALE GENOMIC DNA]</scope>
    <source>
        <strain evidence="4 5">S3.2.2.5</strain>
    </source>
</reference>
<dbReference type="Gene3D" id="3.90.550.10">
    <property type="entry name" value="Spore Coat Polysaccharide Biosynthesis Protein SpsA, Chain A"/>
    <property type="match status" value="1"/>
</dbReference>
<dbReference type="PANTHER" id="PTHR43646:SF3">
    <property type="entry name" value="SLR1566 PROTEIN"/>
    <property type="match status" value="1"/>
</dbReference>
<keyword evidence="4" id="KW-0378">Hydrolase</keyword>
<dbReference type="Pfam" id="PF00535">
    <property type="entry name" value="Glycos_transf_2"/>
    <property type="match status" value="1"/>
</dbReference>
<feature type="transmembrane region" description="Helical" evidence="2">
    <location>
        <begin position="191"/>
        <end position="210"/>
    </location>
</feature>
<evidence type="ECO:0000256" key="1">
    <source>
        <dbReference type="SAM" id="MobiDB-lite"/>
    </source>
</evidence>
<proteinExistence type="predicted"/>
<evidence type="ECO:0000313" key="5">
    <source>
        <dbReference type="Proteomes" id="UP001344906"/>
    </source>
</evidence>
<keyword evidence="5" id="KW-1185">Reference proteome</keyword>
<dbReference type="Proteomes" id="UP001344906">
    <property type="component" value="Unassembled WGS sequence"/>
</dbReference>
<protein>
    <submittedName>
        <fullName evidence="4">Glycosyl hydrolase</fullName>
    </submittedName>
</protein>
<feature type="transmembrane region" description="Helical" evidence="2">
    <location>
        <begin position="293"/>
        <end position="314"/>
    </location>
</feature>
<dbReference type="SUPFAM" id="SSF53448">
    <property type="entry name" value="Nucleotide-diphospho-sugar transferases"/>
    <property type="match status" value="1"/>
</dbReference>
<sequence>MILFEHFIVSIVIPALLGILLFILLVNFSILLVNLCTFTRLRIPQDTAMQSEEPLVSILIPARNEEANIETCVRSLLAQRYQQLEILALDDQSSDRTAEIVQGLIDELPPHQAGRLRLLRGGDLPPGWVGKNFACQKLAQQARGEYILFTDADTIHQPDMVKAAIGQMRRLGVQLLTAQPAQILSSPGEQLIIPLLNFTIMTLLPVALIYRRPEPSLATGNGQMLCFQRGAYEKIGGHASVKGRILEDVLLARAIKAAGYRMSYADAQEQIQCRMYHSFAEVWSGFSKNLFAFYNYSLPFALGALMLNLLLFIAPPLVLIAGLLLMVSPLIIVLALLTTLLPIIMRVLLALRFHQRERGQALLFSLLHALSIIIECLILLNAIRWHHRKAGTSWKGRSYPTNRGQAPYARNARGGG</sequence>
<evidence type="ECO:0000259" key="3">
    <source>
        <dbReference type="Pfam" id="PF00535"/>
    </source>
</evidence>
<accession>A0ABQ6FYV3</accession>
<dbReference type="EMBL" id="BSRI01000002">
    <property type="protein sequence ID" value="GLV58762.1"/>
    <property type="molecule type" value="Genomic_DNA"/>
</dbReference>
<keyword evidence="2" id="KW-0812">Transmembrane</keyword>
<feature type="domain" description="Glycosyltransferase 2-like" evidence="3">
    <location>
        <begin position="57"/>
        <end position="185"/>
    </location>
</feature>
<keyword evidence="2" id="KW-0472">Membrane</keyword>
<organism evidence="4 5">
    <name type="scientific">Dictyobacter halimunensis</name>
    <dbReference type="NCBI Taxonomy" id="3026934"/>
    <lineage>
        <taxon>Bacteria</taxon>
        <taxon>Bacillati</taxon>
        <taxon>Chloroflexota</taxon>
        <taxon>Ktedonobacteria</taxon>
        <taxon>Ktedonobacterales</taxon>
        <taxon>Dictyobacteraceae</taxon>
        <taxon>Dictyobacter</taxon>
    </lineage>
</organism>
<dbReference type="InterPro" id="IPR001173">
    <property type="entry name" value="Glyco_trans_2-like"/>
</dbReference>
<dbReference type="RefSeq" id="WP_338255106.1">
    <property type="nucleotide sequence ID" value="NZ_BSRI01000002.1"/>
</dbReference>
<dbReference type="GO" id="GO:0016787">
    <property type="term" value="F:hydrolase activity"/>
    <property type="evidence" value="ECO:0007669"/>
    <property type="project" value="UniProtKB-KW"/>
</dbReference>
<gene>
    <name evidence="4" type="ORF">KDH_55920</name>
</gene>
<feature type="region of interest" description="Disordered" evidence="1">
    <location>
        <begin position="396"/>
        <end position="416"/>
    </location>
</feature>
<evidence type="ECO:0000256" key="2">
    <source>
        <dbReference type="SAM" id="Phobius"/>
    </source>
</evidence>